<accession>A0A9P1MCL6</accession>
<dbReference type="AlphaFoldDB" id="A0A9P1MCL6"/>
<evidence type="ECO:0000313" key="7">
    <source>
        <dbReference type="Proteomes" id="UP000838763"/>
    </source>
</evidence>
<evidence type="ECO:0000256" key="2">
    <source>
        <dbReference type="ARBA" id="ARBA00022723"/>
    </source>
</evidence>
<dbReference type="OrthoDB" id="10250730at2759"/>
<protein>
    <recommendedName>
        <fullName evidence="5">Metallo-beta-lactamase domain-containing protein</fullName>
    </recommendedName>
</protein>
<comment type="similarity">
    <text evidence="1">Belongs to the metallo-beta-lactamase superfamily.</text>
</comment>
<dbReference type="Pfam" id="PF00753">
    <property type="entry name" value="Lactamase_B"/>
    <property type="match status" value="1"/>
</dbReference>
<evidence type="ECO:0000256" key="1">
    <source>
        <dbReference type="ARBA" id="ARBA00007749"/>
    </source>
</evidence>
<dbReference type="InterPro" id="IPR036866">
    <property type="entry name" value="RibonucZ/Hydroxyglut_hydro"/>
</dbReference>
<evidence type="ECO:0000256" key="4">
    <source>
        <dbReference type="ARBA" id="ARBA00022833"/>
    </source>
</evidence>
<evidence type="ECO:0000259" key="5">
    <source>
        <dbReference type="Pfam" id="PF00753"/>
    </source>
</evidence>
<dbReference type="PANTHER" id="PTHR42978:SF5">
    <property type="entry name" value="METALLO-BETA-LACTAMASE DOMAIN-CONTAINING PROTEIN"/>
    <property type="match status" value="1"/>
</dbReference>
<gene>
    <name evidence="6" type="ORF">PPNO1_LOCUS5552</name>
</gene>
<evidence type="ECO:0000256" key="3">
    <source>
        <dbReference type="ARBA" id="ARBA00022801"/>
    </source>
</evidence>
<dbReference type="SUPFAM" id="SSF56281">
    <property type="entry name" value="Metallo-hydrolase/oxidoreductase"/>
    <property type="match status" value="1"/>
</dbReference>
<keyword evidence="7" id="KW-1185">Reference proteome</keyword>
<comment type="caution">
    <text evidence="6">The sequence shown here is derived from an EMBL/GenBank/DDBJ whole genome shotgun (WGS) entry which is preliminary data.</text>
</comment>
<keyword evidence="2" id="KW-0479">Metal-binding</keyword>
<keyword evidence="3" id="KW-0378">Hydrolase</keyword>
<organism evidence="6 7">
    <name type="scientific">Parascedosporium putredinis</name>
    <dbReference type="NCBI Taxonomy" id="1442378"/>
    <lineage>
        <taxon>Eukaryota</taxon>
        <taxon>Fungi</taxon>
        <taxon>Dikarya</taxon>
        <taxon>Ascomycota</taxon>
        <taxon>Pezizomycotina</taxon>
        <taxon>Sordariomycetes</taxon>
        <taxon>Hypocreomycetidae</taxon>
        <taxon>Microascales</taxon>
        <taxon>Microascaceae</taxon>
        <taxon>Parascedosporium</taxon>
    </lineage>
</organism>
<name>A0A9P1MCL6_9PEZI</name>
<dbReference type="InterPro" id="IPR051013">
    <property type="entry name" value="MBL_superfamily_lactonases"/>
</dbReference>
<dbReference type="GO" id="GO:0046872">
    <property type="term" value="F:metal ion binding"/>
    <property type="evidence" value="ECO:0007669"/>
    <property type="project" value="UniProtKB-KW"/>
</dbReference>
<reference evidence="6" key="1">
    <citation type="submission" date="2022-11" db="EMBL/GenBank/DDBJ databases">
        <authorList>
            <person name="Scott C."/>
            <person name="Bruce N."/>
        </authorList>
    </citation>
    <scope>NUCLEOTIDE SEQUENCE</scope>
</reference>
<dbReference type="Proteomes" id="UP000838763">
    <property type="component" value="Unassembled WGS sequence"/>
</dbReference>
<feature type="domain" description="Metallo-beta-lactamase" evidence="5">
    <location>
        <begin position="45"/>
        <end position="132"/>
    </location>
</feature>
<dbReference type="Gene3D" id="3.60.15.10">
    <property type="entry name" value="Ribonuclease Z/Hydroxyacylglutathione hydrolase-like"/>
    <property type="match status" value="1"/>
</dbReference>
<evidence type="ECO:0000313" key="6">
    <source>
        <dbReference type="EMBL" id="CAI4215878.1"/>
    </source>
</evidence>
<sequence length="152" mass="17013">MTGISAPPSDSIVRVRLINTTGLMTVRAQGFIEPVQRGHELLSFPTYAFLIDHEPSGKRVMFDLGIRKDYWNLPAVLQLRFSQVIVALKVDEDVTEVLESGGIGVDSIDSVIWSHYHWDHIGNLELFPRARRSTSGLASRISLVSYPGFPTY</sequence>
<dbReference type="PANTHER" id="PTHR42978">
    <property type="entry name" value="QUORUM-QUENCHING LACTONASE YTNP-RELATED-RELATED"/>
    <property type="match status" value="1"/>
</dbReference>
<keyword evidence="4" id="KW-0862">Zinc</keyword>
<dbReference type="EMBL" id="CALLCH030000013">
    <property type="protein sequence ID" value="CAI4215878.1"/>
    <property type="molecule type" value="Genomic_DNA"/>
</dbReference>
<dbReference type="InterPro" id="IPR001279">
    <property type="entry name" value="Metallo-B-lactamas"/>
</dbReference>
<proteinExistence type="inferred from homology"/>
<dbReference type="GO" id="GO:0016787">
    <property type="term" value="F:hydrolase activity"/>
    <property type="evidence" value="ECO:0007669"/>
    <property type="project" value="UniProtKB-KW"/>
</dbReference>